<dbReference type="GO" id="GO:0006355">
    <property type="term" value="P:regulation of DNA-templated transcription"/>
    <property type="evidence" value="ECO:0007669"/>
    <property type="project" value="InterPro"/>
</dbReference>
<reference evidence="1" key="1">
    <citation type="journal article" date="2021" name="Proc. Natl. Acad. Sci. U.S.A.">
        <title>A Catalog of Tens of Thousands of Viruses from Human Metagenomes Reveals Hidden Associations with Chronic Diseases.</title>
        <authorList>
            <person name="Tisza M.J."/>
            <person name="Buck C.B."/>
        </authorList>
    </citation>
    <scope>NUCLEOTIDE SEQUENCE</scope>
    <source>
        <strain evidence="1">CtBCv9</strain>
    </source>
</reference>
<sequence length="58" mass="6646">MEERKPDRRNIWQKENQERIVVMTSKTEPPTKAQIRAAAAAAGQSVNAWIIEAIRDKL</sequence>
<dbReference type="InterPro" id="IPR010985">
    <property type="entry name" value="Ribbon_hlx_hlx"/>
</dbReference>
<name>A0A8S5U6A6_9CAUD</name>
<organism evidence="1">
    <name type="scientific">Myoviridae sp. ctBCv9</name>
    <dbReference type="NCBI Taxonomy" id="2825045"/>
    <lineage>
        <taxon>Viruses</taxon>
        <taxon>Duplodnaviria</taxon>
        <taxon>Heunggongvirae</taxon>
        <taxon>Uroviricota</taxon>
        <taxon>Caudoviricetes</taxon>
    </lineage>
</organism>
<dbReference type="EMBL" id="BK016019">
    <property type="protein sequence ID" value="DAF89995.1"/>
    <property type="molecule type" value="Genomic_DNA"/>
</dbReference>
<accession>A0A8S5U6A6</accession>
<evidence type="ECO:0000313" key="1">
    <source>
        <dbReference type="EMBL" id="DAF89995.1"/>
    </source>
</evidence>
<protein>
    <submittedName>
        <fullName evidence="1">Uncharacterized protein</fullName>
    </submittedName>
</protein>
<dbReference type="SUPFAM" id="SSF47598">
    <property type="entry name" value="Ribbon-helix-helix"/>
    <property type="match status" value="1"/>
</dbReference>
<proteinExistence type="predicted"/>